<dbReference type="CDD" id="cd14727">
    <property type="entry name" value="ChanN-like"/>
    <property type="match status" value="1"/>
</dbReference>
<organism evidence="3 4">
    <name type="scientific">Roseibium aquae</name>
    <dbReference type="NCBI Taxonomy" id="1323746"/>
    <lineage>
        <taxon>Bacteria</taxon>
        <taxon>Pseudomonadati</taxon>
        <taxon>Pseudomonadota</taxon>
        <taxon>Alphaproteobacteria</taxon>
        <taxon>Hyphomicrobiales</taxon>
        <taxon>Stappiaceae</taxon>
        <taxon>Roseibium</taxon>
    </lineage>
</organism>
<dbReference type="Proteomes" id="UP000605148">
    <property type="component" value="Unassembled WGS sequence"/>
</dbReference>
<dbReference type="PIRSF" id="PIRSF020419">
    <property type="entry name" value="Fe_uptake_reg_CjrA_prd"/>
    <property type="match status" value="1"/>
</dbReference>
<dbReference type="SUPFAM" id="SSF159501">
    <property type="entry name" value="EreA/ChaN-like"/>
    <property type="match status" value="1"/>
</dbReference>
<evidence type="ECO:0000256" key="1">
    <source>
        <dbReference type="SAM" id="SignalP"/>
    </source>
</evidence>
<dbReference type="Pfam" id="PF04187">
    <property type="entry name" value="Cofac_haem_bdg"/>
    <property type="match status" value="1"/>
</dbReference>
<dbReference type="InterPro" id="IPR016773">
    <property type="entry name" value="Fe3_uptake_reg_CjrA_prd"/>
</dbReference>
<dbReference type="Gene3D" id="3.40.50.11550">
    <property type="match status" value="2"/>
</dbReference>
<keyword evidence="1" id="KW-0732">Signal</keyword>
<dbReference type="AlphaFoldDB" id="A0A916TJX1"/>
<sequence length="327" mass="34752">MFKGFLGPVLALALFTGPALAGSPWKTWVVDEAVPGDLAVGRIWSVGSQSFVSASAMLADLRTARFVLAGEVHDNPVHHQLQGWIVDKLASGTGLHLVVEMLSADQAPALESFARLPDRTPDSLAETVDWQNSGWPDFDIYAPVFEAALAGGAVLAHGLPGRAATRAVSRAGFDALDQGLLESLRLSVPLSTKADEALKAEIQSAHCDLLPVAALPNMAAVQRYRDAYLADALRQTPDTGPAVLIAGNGHVRRDLGVPLYLQAADGRVLAVLMREVDPEMTRDEAVAALSDSPADYVWLTPAIERPDPCAALRERFGKTAPAPVDTD</sequence>
<feature type="chain" id="PRO_5037756706" description="Haem-binding uptake Tiki superfamily ChaN domain-containing protein" evidence="1">
    <location>
        <begin position="22"/>
        <end position="327"/>
    </location>
</feature>
<dbReference type="InterPro" id="IPR007314">
    <property type="entry name" value="Cofac_haem-bd_dom"/>
</dbReference>
<accession>A0A916TJX1</accession>
<dbReference type="RefSeq" id="WP_150496024.1">
    <property type="nucleotide sequence ID" value="NZ_BMFA01000005.1"/>
</dbReference>
<gene>
    <name evidence="3" type="ORF">GCM10011316_18780</name>
</gene>
<proteinExistence type="predicted"/>
<feature type="domain" description="Haem-binding uptake Tiki superfamily ChaN" evidence="2">
    <location>
        <begin position="57"/>
        <end position="261"/>
    </location>
</feature>
<feature type="signal peptide" evidence="1">
    <location>
        <begin position="1"/>
        <end position="21"/>
    </location>
</feature>
<protein>
    <recommendedName>
        <fullName evidence="2">Haem-binding uptake Tiki superfamily ChaN domain-containing protein</fullName>
    </recommendedName>
</protein>
<reference evidence="3" key="1">
    <citation type="journal article" date="2014" name="Int. J. Syst. Evol. Microbiol.">
        <title>Complete genome sequence of Corynebacterium casei LMG S-19264T (=DSM 44701T), isolated from a smear-ripened cheese.</title>
        <authorList>
            <consortium name="US DOE Joint Genome Institute (JGI-PGF)"/>
            <person name="Walter F."/>
            <person name="Albersmeier A."/>
            <person name="Kalinowski J."/>
            <person name="Ruckert C."/>
        </authorList>
    </citation>
    <scope>NUCLEOTIDE SEQUENCE</scope>
    <source>
        <strain evidence="3">CGMCC 1.12426</strain>
    </source>
</reference>
<name>A0A916TJX1_9HYPH</name>
<reference evidence="3" key="2">
    <citation type="submission" date="2020-09" db="EMBL/GenBank/DDBJ databases">
        <authorList>
            <person name="Sun Q."/>
            <person name="Zhou Y."/>
        </authorList>
    </citation>
    <scope>NUCLEOTIDE SEQUENCE</scope>
    <source>
        <strain evidence="3">CGMCC 1.12426</strain>
    </source>
</reference>
<evidence type="ECO:0000313" key="4">
    <source>
        <dbReference type="Proteomes" id="UP000605148"/>
    </source>
</evidence>
<dbReference type="OrthoDB" id="9795827at2"/>
<dbReference type="EMBL" id="BMFA01000005">
    <property type="protein sequence ID" value="GGB46907.1"/>
    <property type="molecule type" value="Genomic_DNA"/>
</dbReference>
<evidence type="ECO:0000259" key="2">
    <source>
        <dbReference type="Pfam" id="PF04187"/>
    </source>
</evidence>
<evidence type="ECO:0000313" key="3">
    <source>
        <dbReference type="EMBL" id="GGB46907.1"/>
    </source>
</evidence>
<comment type="caution">
    <text evidence="3">The sequence shown here is derived from an EMBL/GenBank/DDBJ whole genome shotgun (WGS) entry which is preliminary data.</text>
</comment>
<keyword evidence="4" id="KW-1185">Reference proteome</keyword>